<dbReference type="Proteomes" id="UP000215694">
    <property type="component" value="Unassembled WGS sequence"/>
</dbReference>
<evidence type="ECO:0000313" key="1">
    <source>
        <dbReference type="EMBL" id="RDY25843.1"/>
    </source>
</evidence>
<dbReference type="Gene3D" id="3.40.1440.10">
    <property type="entry name" value="GIY-YIG endonuclease"/>
    <property type="match status" value="1"/>
</dbReference>
<keyword evidence="2" id="KW-1185">Reference proteome</keyword>
<protein>
    <recommendedName>
        <fullName evidence="3">GIY-YIG domain-containing protein</fullName>
    </recommendedName>
</protein>
<proteinExistence type="predicted"/>
<dbReference type="OrthoDB" id="9929350at2"/>
<name>A0A371IZE2_9FIRM</name>
<evidence type="ECO:0000313" key="2">
    <source>
        <dbReference type="Proteomes" id="UP000215694"/>
    </source>
</evidence>
<comment type="caution">
    <text evidence="1">The sequence shown here is derived from an EMBL/GenBank/DDBJ whole genome shotgun (WGS) entry which is preliminary data.</text>
</comment>
<accession>A0A371IZE2</accession>
<dbReference type="SUPFAM" id="SSF82771">
    <property type="entry name" value="GIY-YIG endonuclease"/>
    <property type="match status" value="1"/>
</dbReference>
<evidence type="ECO:0008006" key="3">
    <source>
        <dbReference type="Google" id="ProtNLM"/>
    </source>
</evidence>
<sequence length="155" mass="18585">MDKDKISKFYCTNYKNLLTKLTNSKHICKYSDILYINDDNNSISKREYKYITSLQGKKMLYYFKHNIDDIIYIGESHTINDKWSSIDRMKQHFQQSQDSGLLARVMSKDNKSEYDAIVYLNDVDIYYIDLTDKSEYFIKTLESFCIDCYKPKYNK</sequence>
<gene>
    <name evidence="1" type="ORF">CHL78_016230</name>
</gene>
<dbReference type="RefSeq" id="WP_094369487.1">
    <property type="nucleotide sequence ID" value="NZ_NOJY02000045.1"/>
</dbReference>
<organism evidence="1 2">
    <name type="scientific">Romboutsia weinsteinii</name>
    <dbReference type="NCBI Taxonomy" id="2020949"/>
    <lineage>
        <taxon>Bacteria</taxon>
        <taxon>Bacillati</taxon>
        <taxon>Bacillota</taxon>
        <taxon>Clostridia</taxon>
        <taxon>Peptostreptococcales</taxon>
        <taxon>Peptostreptococcaceae</taxon>
        <taxon>Romboutsia</taxon>
    </lineage>
</organism>
<dbReference type="AlphaFoldDB" id="A0A371IZE2"/>
<dbReference type="InterPro" id="IPR035901">
    <property type="entry name" value="GIY-YIG_endonuc_sf"/>
</dbReference>
<dbReference type="EMBL" id="NOJY02000045">
    <property type="protein sequence ID" value="RDY25843.1"/>
    <property type="molecule type" value="Genomic_DNA"/>
</dbReference>
<reference evidence="1 2" key="1">
    <citation type="journal article" date="2017" name="Genome Announc.">
        <title>Draft Genome Sequence of Romboutsia weinsteinii sp. nov. Strain CCRI-19649(T) Isolated from Surface Water.</title>
        <authorList>
            <person name="Maheux A.F."/>
            <person name="Boudreau D.K."/>
            <person name="Berube E."/>
            <person name="Boissinot M."/>
            <person name="Cantin P."/>
            <person name="Raymond F."/>
            <person name="Corbeil J."/>
            <person name="Omar R.F."/>
            <person name="Bergeron M.G."/>
        </authorList>
    </citation>
    <scope>NUCLEOTIDE SEQUENCE [LARGE SCALE GENOMIC DNA]</scope>
    <source>
        <strain evidence="1 2">CCRI-19649</strain>
    </source>
</reference>